<gene>
    <name evidence="1" type="ORF">BV22DRAFT_1029027</name>
</gene>
<dbReference type="Proteomes" id="UP000790709">
    <property type="component" value="Unassembled WGS sequence"/>
</dbReference>
<sequence length="513" mass="55406">MVENKPEPEPEPEPDLPPSYLSVLSQQPHQSSSCSVDNGIPNSSNSIHRVRSNIDFDKSLPARPSWPGSDQTSLHTTGRKSSSWLSFLPFASSRSAKQVRQSVLSLVHDLVASSQSSSPSRSPLPDAPAHELLASCAESCSAHKVSFSALLQEPSVEDHTPIYWAIVQYREDLLAALLTHAAPLTPFAISDIRRGCLVTSNQALFHALRSHRPPFHGAGGLPVTDFRSATDALLLGTRPADDVQVRDVGNNGAFIATFEIGMWQKRMRVSGRVGVEFIARGRIWSLIFFSTSPSSSTAPGRLKKSGGSWHVAITLLEHSPPTYLDSQLIIEEPTPQVAPSTSLSNPIAAASSSYGVKHSEEMYDYNYGGHYSSDIKSSSTTGNHLSSSTPSLSRRIPPPTHPHRAHTDTTVAPPRGTPILLRLQSGRHRLAHRMSKSGTNGSAQDPLTPKPDTWSEGGVDFTSAVGVPLGDGVGAHLMYDNPRYLTVDGTLRARFEARLTKTETPAGKDCVIC</sequence>
<keyword evidence="2" id="KW-1185">Reference proteome</keyword>
<name>A0ACB8BV55_9AGAM</name>
<comment type="caution">
    <text evidence="1">The sequence shown here is derived from an EMBL/GenBank/DDBJ whole genome shotgun (WGS) entry which is preliminary data.</text>
</comment>
<proteinExistence type="predicted"/>
<reference evidence="1" key="1">
    <citation type="journal article" date="2021" name="New Phytol.">
        <title>Evolutionary innovations through gain and loss of genes in the ectomycorrhizal Boletales.</title>
        <authorList>
            <person name="Wu G."/>
            <person name="Miyauchi S."/>
            <person name="Morin E."/>
            <person name="Kuo A."/>
            <person name="Drula E."/>
            <person name="Varga T."/>
            <person name="Kohler A."/>
            <person name="Feng B."/>
            <person name="Cao Y."/>
            <person name="Lipzen A."/>
            <person name="Daum C."/>
            <person name="Hundley H."/>
            <person name="Pangilinan J."/>
            <person name="Johnson J."/>
            <person name="Barry K."/>
            <person name="LaButti K."/>
            <person name="Ng V."/>
            <person name="Ahrendt S."/>
            <person name="Min B."/>
            <person name="Choi I.G."/>
            <person name="Park H."/>
            <person name="Plett J.M."/>
            <person name="Magnuson J."/>
            <person name="Spatafora J.W."/>
            <person name="Nagy L.G."/>
            <person name="Henrissat B."/>
            <person name="Grigoriev I.V."/>
            <person name="Yang Z.L."/>
            <person name="Xu J."/>
            <person name="Martin F.M."/>
        </authorList>
    </citation>
    <scope>NUCLEOTIDE SEQUENCE</scope>
    <source>
        <strain evidence="1">KUC20120723A-06</strain>
    </source>
</reference>
<organism evidence="1 2">
    <name type="scientific">Leucogyrophana mollusca</name>
    <dbReference type="NCBI Taxonomy" id="85980"/>
    <lineage>
        <taxon>Eukaryota</taxon>
        <taxon>Fungi</taxon>
        <taxon>Dikarya</taxon>
        <taxon>Basidiomycota</taxon>
        <taxon>Agaricomycotina</taxon>
        <taxon>Agaricomycetes</taxon>
        <taxon>Agaricomycetidae</taxon>
        <taxon>Boletales</taxon>
        <taxon>Boletales incertae sedis</taxon>
        <taxon>Leucogyrophana</taxon>
    </lineage>
</organism>
<evidence type="ECO:0000313" key="2">
    <source>
        <dbReference type="Proteomes" id="UP000790709"/>
    </source>
</evidence>
<dbReference type="EMBL" id="MU266337">
    <property type="protein sequence ID" value="KAH7929845.1"/>
    <property type="molecule type" value="Genomic_DNA"/>
</dbReference>
<evidence type="ECO:0000313" key="1">
    <source>
        <dbReference type="EMBL" id="KAH7929845.1"/>
    </source>
</evidence>
<protein>
    <submittedName>
        <fullName evidence="1">Uncharacterized protein</fullName>
    </submittedName>
</protein>
<accession>A0ACB8BV55</accession>